<dbReference type="CDD" id="cd01650">
    <property type="entry name" value="RT_nLTR_like"/>
    <property type="match status" value="1"/>
</dbReference>
<dbReference type="Proteomes" id="UP001642540">
    <property type="component" value="Unassembled WGS sequence"/>
</dbReference>
<keyword evidence="1" id="KW-0472">Membrane</keyword>
<dbReference type="InterPro" id="IPR043502">
    <property type="entry name" value="DNA/RNA_pol_sf"/>
</dbReference>
<keyword evidence="4" id="KW-1185">Reference proteome</keyword>
<evidence type="ECO:0000313" key="4">
    <source>
        <dbReference type="Proteomes" id="UP001642540"/>
    </source>
</evidence>
<reference evidence="3 4" key="1">
    <citation type="submission" date="2024-08" db="EMBL/GenBank/DDBJ databases">
        <authorList>
            <person name="Cucini C."/>
            <person name="Frati F."/>
        </authorList>
    </citation>
    <scope>NUCLEOTIDE SEQUENCE [LARGE SCALE GENOMIC DNA]</scope>
</reference>
<evidence type="ECO:0000259" key="2">
    <source>
        <dbReference type="PROSITE" id="PS50878"/>
    </source>
</evidence>
<dbReference type="PROSITE" id="PS50878">
    <property type="entry name" value="RT_POL"/>
    <property type="match status" value="1"/>
</dbReference>
<comment type="caution">
    <text evidence="3">The sequence shown here is derived from an EMBL/GenBank/DDBJ whole genome shotgun (WGS) entry which is preliminary data.</text>
</comment>
<dbReference type="EMBL" id="CAXLJM020000156">
    <property type="protein sequence ID" value="CAL8143432.1"/>
    <property type="molecule type" value="Genomic_DNA"/>
</dbReference>
<proteinExistence type="predicted"/>
<sequence length="894" mass="103463">MYRKDAKCSKERGIVILVANHLKYWKFDLETCTNNTEIAVIKIQYKYMKSIIIGCVYRHPNYRMNVLQSDIDMLGNLFTKMNNSGNEFLILGDFNLKDNYINPLLSYCDILDIKQIVNVPTRADKLLDLIFVKVYDNISNTNIYDAALADHLLTECRYSYNHKRSTYKMSTFRVFSKDNTDNFINSLNMAFSDYRGKTFDEFIETFFSILNKNLPLRSKTYKEKNQKKHISSKTKRLIRVGKKLYNIQKRAPTFPNKEKFKKTKKQINHNILADTKHELSNNIHKCGLWRGLKKNVQLKGKPQGLSNLDPNSINDFYVNISTVDPNDEVKIQDKPPSINPENKSFTLSSFTTNDIILAWKMLKNHDSKSLDPLGISNFIIKYAMKSVGFVKALTDLFNCFKETGYIPDTLKMARIVPVAKCKDPTSPNQTRPISIQTIFTKLLDKCIYKQLSEYFEKNNLFTNRQFGFRKKLTTSHALIALTDFLYEKLDEGNVCAVLALDLQKAFDSVNRDILVNKLLWYGIDCKIINELIFNRSQYVEVNNKKSSIKYTTKGIQQGAATSSLYFSIYINDLPNCIQSCESFLFADDTSLANSCKVDDLPVMVKEIEKDLVHVNEWLNNNHVKLNVDKTQLLFVCKPQLKHAVSNVDICLNNKKIEKVQTLKILGVLLDTNLNFSDHCKHVCKKSYKSLSMIYPLKNVLSIENKVTLINAFIFSVLSYASIIWMNNLNNACMSMIDKVIKAAARYVLNKRKYDSLTKNICSDLEWLFSKGKYVLECLKMTYMFTYTSQCGYFNNYLDFSYTTVQKTRNNVYRKPATSPKTIWGERSFKYRAVNMWLQLPNFITSYNTSSINNFKKAVLAYLLTKQSDELIIEYNDTSLMNFSCIDHVVNRVLI</sequence>
<feature type="transmembrane region" description="Helical" evidence="1">
    <location>
        <begin position="706"/>
        <end position="725"/>
    </location>
</feature>
<evidence type="ECO:0000256" key="1">
    <source>
        <dbReference type="SAM" id="Phobius"/>
    </source>
</evidence>
<organism evidence="3 4">
    <name type="scientific">Orchesella dallaii</name>
    <dbReference type="NCBI Taxonomy" id="48710"/>
    <lineage>
        <taxon>Eukaryota</taxon>
        <taxon>Metazoa</taxon>
        <taxon>Ecdysozoa</taxon>
        <taxon>Arthropoda</taxon>
        <taxon>Hexapoda</taxon>
        <taxon>Collembola</taxon>
        <taxon>Entomobryomorpha</taxon>
        <taxon>Entomobryoidea</taxon>
        <taxon>Orchesellidae</taxon>
        <taxon>Orchesellinae</taxon>
        <taxon>Orchesella</taxon>
    </lineage>
</organism>
<accession>A0ABP1S419</accession>
<dbReference type="Pfam" id="PF00078">
    <property type="entry name" value="RVT_1"/>
    <property type="match status" value="1"/>
</dbReference>
<dbReference type="InterPro" id="IPR036691">
    <property type="entry name" value="Endo/exonu/phosph_ase_sf"/>
</dbReference>
<protein>
    <recommendedName>
        <fullName evidence="2">Reverse transcriptase domain-containing protein</fullName>
    </recommendedName>
</protein>
<gene>
    <name evidence="3" type="ORF">ODALV1_LOCUS29567</name>
</gene>
<feature type="domain" description="Reverse transcriptase" evidence="2">
    <location>
        <begin position="399"/>
        <end position="669"/>
    </location>
</feature>
<dbReference type="InterPro" id="IPR000477">
    <property type="entry name" value="RT_dom"/>
</dbReference>
<keyword evidence="1" id="KW-1133">Transmembrane helix</keyword>
<keyword evidence="1" id="KW-0812">Transmembrane</keyword>
<name>A0ABP1S419_9HEXA</name>
<evidence type="ECO:0000313" key="3">
    <source>
        <dbReference type="EMBL" id="CAL8143432.1"/>
    </source>
</evidence>
<dbReference type="SUPFAM" id="SSF56219">
    <property type="entry name" value="DNase I-like"/>
    <property type="match status" value="1"/>
</dbReference>
<dbReference type="PANTHER" id="PTHR33332">
    <property type="entry name" value="REVERSE TRANSCRIPTASE DOMAIN-CONTAINING PROTEIN"/>
    <property type="match status" value="1"/>
</dbReference>
<dbReference type="SUPFAM" id="SSF56672">
    <property type="entry name" value="DNA/RNA polymerases"/>
    <property type="match status" value="1"/>
</dbReference>